<keyword evidence="2" id="KW-1185">Reference proteome</keyword>
<protein>
    <submittedName>
        <fullName evidence="1">Uncharacterized protein</fullName>
    </submittedName>
</protein>
<dbReference type="AlphaFoldDB" id="A0AAV0G0Z8"/>
<evidence type="ECO:0000313" key="2">
    <source>
        <dbReference type="Proteomes" id="UP001152523"/>
    </source>
</evidence>
<proteinExistence type="predicted"/>
<name>A0AAV0G0Z8_9ASTE</name>
<evidence type="ECO:0000313" key="1">
    <source>
        <dbReference type="EMBL" id="CAH9141102.1"/>
    </source>
</evidence>
<dbReference type="Proteomes" id="UP001152523">
    <property type="component" value="Unassembled WGS sequence"/>
</dbReference>
<comment type="caution">
    <text evidence="1">The sequence shown here is derived from an EMBL/GenBank/DDBJ whole genome shotgun (WGS) entry which is preliminary data.</text>
</comment>
<dbReference type="EMBL" id="CAMAPF010001028">
    <property type="protein sequence ID" value="CAH9141102.1"/>
    <property type="molecule type" value="Genomic_DNA"/>
</dbReference>
<accession>A0AAV0G0Z8</accession>
<reference evidence="1" key="1">
    <citation type="submission" date="2022-07" db="EMBL/GenBank/DDBJ databases">
        <authorList>
            <person name="Macas J."/>
            <person name="Novak P."/>
            <person name="Neumann P."/>
        </authorList>
    </citation>
    <scope>NUCLEOTIDE SEQUENCE</scope>
</reference>
<feature type="non-terminal residue" evidence="1">
    <location>
        <position position="109"/>
    </location>
</feature>
<sequence length="109" mass="13138">MLALGMEHRLIIKREREEVEVLIGKWMIFPQRKSWPGRRFNTPYFMEMCVRMPQHKLKIDRLAEMLKMLNVPSIFPFLLFNSTVYDVYLSTLYCRSCITFYFLAMANCE</sequence>
<gene>
    <name evidence="1" type="ORF">CEPIT_LOCUS38875</name>
</gene>
<organism evidence="1 2">
    <name type="scientific">Cuscuta epithymum</name>
    <dbReference type="NCBI Taxonomy" id="186058"/>
    <lineage>
        <taxon>Eukaryota</taxon>
        <taxon>Viridiplantae</taxon>
        <taxon>Streptophyta</taxon>
        <taxon>Embryophyta</taxon>
        <taxon>Tracheophyta</taxon>
        <taxon>Spermatophyta</taxon>
        <taxon>Magnoliopsida</taxon>
        <taxon>eudicotyledons</taxon>
        <taxon>Gunneridae</taxon>
        <taxon>Pentapetalae</taxon>
        <taxon>asterids</taxon>
        <taxon>lamiids</taxon>
        <taxon>Solanales</taxon>
        <taxon>Convolvulaceae</taxon>
        <taxon>Cuscuteae</taxon>
        <taxon>Cuscuta</taxon>
        <taxon>Cuscuta subgen. Cuscuta</taxon>
    </lineage>
</organism>